<dbReference type="EMBL" id="CP001537">
    <property type="protein sequence ID" value="ACN92950.1"/>
    <property type="molecule type" value="Genomic_DNA"/>
</dbReference>
<organism evidence="1 2">
    <name type="scientific">Borreliella burgdorferi 118a</name>
    <dbReference type="NCBI Taxonomy" id="476210"/>
    <lineage>
        <taxon>Bacteria</taxon>
        <taxon>Pseudomonadati</taxon>
        <taxon>Spirochaetota</taxon>
        <taxon>Spirochaetia</taxon>
        <taxon>Spirochaetales</taxon>
        <taxon>Borreliaceae</taxon>
        <taxon>Borreliella</taxon>
    </lineage>
</organism>
<evidence type="ECO:0000313" key="2">
    <source>
        <dbReference type="Proteomes" id="UP000006208"/>
    </source>
</evidence>
<geneLocation type="plasmid" evidence="1 2">
    <name>118a_lp36</name>
</geneLocation>
<dbReference type="Proteomes" id="UP000006208">
    <property type="component" value="Plasmid 118a_lp36"/>
</dbReference>
<accession>A0A7U3YBC0</accession>
<protein>
    <submittedName>
        <fullName evidence="1">Uncharacterized protein</fullName>
    </submittedName>
</protein>
<sequence>MQDNLHSLLDGKYLSTLYKADPYHFDLYVCSSCHIKNMTLKLSDTRWAFSSCNNFA</sequence>
<name>A0A7U3YBC0_BORBG</name>
<gene>
    <name evidence="1" type="ORF">BBU118A_K27</name>
</gene>
<proteinExistence type="predicted"/>
<dbReference type="AlphaFoldDB" id="A0A7U3YBC0"/>
<reference evidence="1 2" key="1">
    <citation type="journal article" date="2011" name="J. Bacteriol.">
        <title>Whole-genome sequences of thirteen isolates of Borrelia burgdorferi.</title>
        <authorList>
            <person name="Schutzer S.E."/>
            <person name="Fraser-Liggett C.M."/>
            <person name="Casjens S.R."/>
            <person name="Qiu W.G."/>
            <person name="Dunn J.J."/>
            <person name="Mongodin E.F."/>
            <person name="Luft B.J."/>
        </authorList>
    </citation>
    <scope>NUCLEOTIDE SEQUENCE [LARGE SCALE GENOMIC DNA]</scope>
    <source>
        <strain evidence="1 2">118a</strain>
        <plasmid evidence="1 2">118a_lp36</plasmid>
    </source>
</reference>
<evidence type="ECO:0000313" key="1">
    <source>
        <dbReference type="EMBL" id="ACN92950.1"/>
    </source>
</evidence>
<keyword evidence="1" id="KW-0614">Plasmid</keyword>